<evidence type="ECO:0000313" key="1">
    <source>
        <dbReference type="EMBL" id="EIM58199.1"/>
    </source>
</evidence>
<gene>
    <name evidence="1" type="ORF">EubceDRAFT1_2474</name>
</gene>
<sequence>MFTEKVKTLCHLQNVLVGDSALTAIKMKTYTLMPEAVSSYSKYLNDVLVAIYSFMDKMNYYPTNLISDIKCNTIIVWDKSK</sequence>
<keyword evidence="2" id="KW-1185">Reference proteome</keyword>
<accession>I5AWM6</accession>
<dbReference type="HOGENOM" id="CLU_2568729_0_0_9"/>
<dbReference type="EMBL" id="CM001487">
    <property type="protein sequence ID" value="EIM58199.1"/>
    <property type="molecule type" value="Genomic_DNA"/>
</dbReference>
<dbReference type="AlphaFoldDB" id="I5AWM6"/>
<dbReference type="Proteomes" id="UP000005753">
    <property type="component" value="Chromosome"/>
</dbReference>
<reference evidence="1 2" key="1">
    <citation type="submission" date="2010-08" db="EMBL/GenBank/DDBJ databases">
        <authorList>
            <consortium name="US DOE Joint Genome Institute (JGI-PGF)"/>
            <person name="Lucas S."/>
            <person name="Copeland A."/>
            <person name="Lapidus A."/>
            <person name="Cheng J.-F."/>
            <person name="Bruce D."/>
            <person name="Goodwin L."/>
            <person name="Pitluck S."/>
            <person name="Land M.L."/>
            <person name="Hauser L."/>
            <person name="Chang Y.-J."/>
            <person name="Anderson I.J."/>
            <person name="Johnson E."/>
            <person name="Mulhopadhyay B."/>
            <person name="Kyrpides N."/>
            <person name="Woyke T.J."/>
        </authorList>
    </citation>
    <scope>NUCLEOTIDE SEQUENCE [LARGE SCALE GENOMIC DNA]</scope>
    <source>
        <strain evidence="1 2">6</strain>
    </source>
</reference>
<dbReference type="STRING" id="633697.EubceDRAFT1_2474"/>
<organism evidence="1 2">
    <name type="scientific">Eubacterium cellulosolvens (strain ATCC 43171 / JCM 9499 / 6)</name>
    <name type="common">Cillobacterium cellulosolvens</name>
    <dbReference type="NCBI Taxonomy" id="633697"/>
    <lineage>
        <taxon>Bacteria</taxon>
        <taxon>Bacillati</taxon>
        <taxon>Bacillota</taxon>
        <taxon>Clostridia</taxon>
        <taxon>Eubacteriales</taxon>
        <taxon>Eubacteriaceae</taxon>
        <taxon>Eubacterium</taxon>
    </lineage>
</organism>
<evidence type="ECO:0000313" key="2">
    <source>
        <dbReference type="Proteomes" id="UP000005753"/>
    </source>
</evidence>
<proteinExistence type="predicted"/>
<protein>
    <submittedName>
        <fullName evidence="1">Uncharacterized protein</fullName>
    </submittedName>
</protein>
<name>I5AWM6_EUBC6</name>
<reference evidence="1 2" key="2">
    <citation type="submission" date="2012-02" db="EMBL/GenBank/DDBJ databases">
        <title>Improved High-Quality Draft sequence of Eubacterium cellulosolvens 6.</title>
        <authorList>
            <consortium name="US DOE Joint Genome Institute"/>
            <person name="Lucas S."/>
            <person name="Han J."/>
            <person name="Lapidus A."/>
            <person name="Cheng J.-F."/>
            <person name="Goodwin L."/>
            <person name="Pitluck S."/>
            <person name="Peters L."/>
            <person name="Mikhailova N."/>
            <person name="Gu W."/>
            <person name="Detter J.C."/>
            <person name="Han C."/>
            <person name="Tapia R."/>
            <person name="Land M."/>
            <person name="Hauser L."/>
            <person name="Kyrpides N."/>
            <person name="Ivanova N."/>
            <person name="Pagani I."/>
            <person name="Johnson E."/>
            <person name="Mukhopadhyay B."/>
            <person name="Anderson I."/>
            <person name="Woyke T."/>
        </authorList>
    </citation>
    <scope>NUCLEOTIDE SEQUENCE [LARGE SCALE GENOMIC DNA]</scope>
    <source>
        <strain evidence="1 2">6</strain>
    </source>
</reference>